<dbReference type="Proteomes" id="UP000604046">
    <property type="component" value="Unassembled WGS sequence"/>
</dbReference>
<dbReference type="EMBL" id="CAJNDS010002349">
    <property type="protein sequence ID" value="CAE7444812.1"/>
    <property type="molecule type" value="Genomic_DNA"/>
</dbReference>
<organism evidence="1 2">
    <name type="scientific">Symbiodinium natans</name>
    <dbReference type="NCBI Taxonomy" id="878477"/>
    <lineage>
        <taxon>Eukaryota</taxon>
        <taxon>Sar</taxon>
        <taxon>Alveolata</taxon>
        <taxon>Dinophyceae</taxon>
        <taxon>Suessiales</taxon>
        <taxon>Symbiodiniaceae</taxon>
        <taxon>Symbiodinium</taxon>
    </lineage>
</organism>
<keyword evidence="2" id="KW-1185">Reference proteome</keyword>
<gene>
    <name evidence="1" type="ORF">SNAT2548_LOCUS24216</name>
</gene>
<dbReference type="OrthoDB" id="407731at2759"/>
<comment type="caution">
    <text evidence="1">The sequence shown here is derived from an EMBL/GenBank/DDBJ whole genome shotgun (WGS) entry which is preliminary data.</text>
</comment>
<proteinExistence type="predicted"/>
<name>A0A812RJ40_9DINO</name>
<sequence length="253" mass="28878">MTRANFRTVPDEYVITVTGQIRGKEVMDQDFLSSLDTLQFTTAVQRFQTDGSYVMEVFGASPLLTAQLHVIRKKSFSPHVCAQDYRKCRFVDFFLGGDDTDDSQSIFGYSFDLNGHVVKSSVVQGWWDVEDAFGPRFFGTHFPPQVANARSWQFELCVKGYNLTALINLYRASYQGWAEDQRLGHSATFRRGRCLSGDSSECWTWINLDILGQYHEAVLLWNHVVGLFNNMETYVHHGKERLGEGPAKEVLHL</sequence>
<accession>A0A812RJ40</accession>
<dbReference type="AlphaFoldDB" id="A0A812RJ40"/>
<evidence type="ECO:0000313" key="1">
    <source>
        <dbReference type="EMBL" id="CAE7444812.1"/>
    </source>
</evidence>
<evidence type="ECO:0000313" key="2">
    <source>
        <dbReference type="Proteomes" id="UP000604046"/>
    </source>
</evidence>
<reference evidence="1" key="1">
    <citation type="submission" date="2021-02" db="EMBL/GenBank/DDBJ databases">
        <authorList>
            <person name="Dougan E. K."/>
            <person name="Rhodes N."/>
            <person name="Thang M."/>
            <person name="Chan C."/>
        </authorList>
    </citation>
    <scope>NUCLEOTIDE SEQUENCE</scope>
</reference>
<protein>
    <submittedName>
        <fullName evidence="1">Uncharacterized protein</fullName>
    </submittedName>
</protein>